<dbReference type="PANTHER" id="PTHR43531:SF14">
    <property type="entry name" value="METHYL-ACCEPTING CHEMOTAXIS PROTEIN I-RELATED"/>
    <property type="match status" value="1"/>
</dbReference>
<accession>A0A3A3FL91</accession>
<dbReference type="PROSITE" id="PS50111">
    <property type="entry name" value="CHEMOTAXIS_TRANSDUC_2"/>
    <property type="match status" value="1"/>
</dbReference>
<keyword evidence="5" id="KW-1133">Transmembrane helix</keyword>
<reference evidence="8" key="1">
    <citation type="submission" date="2018-09" db="EMBL/GenBank/DDBJ databases">
        <authorList>
            <person name="Zhu H."/>
        </authorList>
    </citation>
    <scope>NUCLEOTIDE SEQUENCE [LARGE SCALE GENOMIC DNA]</scope>
    <source>
        <strain evidence="8">K1R23-30</strain>
    </source>
</reference>
<evidence type="ECO:0000256" key="2">
    <source>
        <dbReference type="ARBA" id="ARBA00022481"/>
    </source>
</evidence>
<feature type="domain" description="Methyl-accepting transducer" evidence="6">
    <location>
        <begin position="332"/>
        <end position="561"/>
    </location>
</feature>
<dbReference type="Pfam" id="PF12729">
    <property type="entry name" value="4HB_MCP_1"/>
    <property type="match status" value="1"/>
</dbReference>
<dbReference type="SUPFAM" id="SSF58104">
    <property type="entry name" value="Methyl-accepting chemotaxis protein (MCP) signaling domain"/>
    <property type="match status" value="1"/>
</dbReference>
<comment type="caution">
    <text evidence="7">The sequence shown here is derived from an EMBL/GenBank/DDBJ whole genome shotgun (WGS) entry which is preliminary data.</text>
</comment>
<dbReference type="GO" id="GO:0005886">
    <property type="term" value="C:plasma membrane"/>
    <property type="evidence" value="ECO:0007669"/>
    <property type="project" value="TreeGrafter"/>
</dbReference>
<organism evidence="7 8">
    <name type="scientific">Noviherbaspirillum saxi</name>
    <dbReference type="NCBI Taxonomy" id="2320863"/>
    <lineage>
        <taxon>Bacteria</taxon>
        <taxon>Pseudomonadati</taxon>
        <taxon>Pseudomonadota</taxon>
        <taxon>Betaproteobacteria</taxon>
        <taxon>Burkholderiales</taxon>
        <taxon>Oxalobacteraceae</taxon>
        <taxon>Noviherbaspirillum</taxon>
    </lineage>
</organism>
<dbReference type="AlphaFoldDB" id="A0A3A3FL91"/>
<keyword evidence="8" id="KW-1185">Reference proteome</keyword>
<evidence type="ECO:0000256" key="3">
    <source>
        <dbReference type="ARBA" id="ARBA00029447"/>
    </source>
</evidence>
<dbReference type="FunFam" id="1.10.287.950:FF:000001">
    <property type="entry name" value="Methyl-accepting chemotaxis sensory transducer"/>
    <property type="match status" value="1"/>
</dbReference>
<feature type="transmembrane region" description="Helical" evidence="5">
    <location>
        <begin position="68"/>
        <end position="87"/>
    </location>
</feature>
<proteinExistence type="inferred from homology"/>
<dbReference type="InterPro" id="IPR004089">
    <property type="entry name" value="MCPsignal_dom"/>
</dbReference>
<evidence type="ECO:0000313" key="7">
    <source>
        <dbReference type="EMBL" id="RJF92292.1"/>
    </source>
</evidence>
<keyword evidence="2" id="KW-0488">Methylation</keyword>
<dbReference type="InterPro" id="IPR047347">
    <property type="entry name" value="YvaQ-like_sensor"/>
</dbReference>
<evidence type="ECO:0000313" key="8">
    <source>
        <dbReference type="Proteomes" id="UP000265955"/>
    </source>
</evidence>
<dbReference type="Proteomes" id="UP000265955">
    <property type="component" value="Unassembled WGS sequence"/>
</dbReference>
<dbReference type="SMART" id="SM00283">
    <property type="entry name" value="MA"/>
    <property type="match status" value="1"/>
</dbReference>
<dbReference type="InterPro" id="IPR051310">
    <property type="entry name" value="MCP_chemotaxis"/>
</dbReference>
<evidence type="ECO:0000256" key="4">
    <source>
        <dbReference type="PROSITE-ProRule" id="PRU00284"/>
    </source>
</evidence>
<comment type="subcellular location">
    <subcellularLocation>
        <location evidence="1">Membrane</location>
    </subcellularLocation>
</comment>
<dbReference type="GO" id="GO:0004888">
    <property type="term" value="F:transmembrane signaling receptor activity"/>
    <property type="evidence" value="ECO:0007669"/>
    <property type="project" value="TreeGrafter"/>
</dbReference>
<dbReference type="Gene3D" id="1.10.287.950">
    <property type="entry name" value="Methyl-accepting chemotaxis protein"/>
    <property type="match status" value="1"/>
</dbReference>
<feature type="transmembrane region" description="Helical" evidence="5">
    <location>
        <begin position="250"/>
        <end position="270"/>
    </location>
</feature>
<keyword evidence="5" id="KW-0812">Transmembrane</keyword>
<dbReference type="GO" id="GO:0006935">
    <property type="term" value="P:chemotaxis"/>
    <property type="evidence" value="ECO:0007669"/>
    <property type="project" value="TreeGrafter"/>
</dbReference>
<dbReference type="EMBL" id="QYUO01000003">
    <property type="protein sequence ID" value="RJF92292.1"/>
    <property type="molecule type" value="Genomic_DNA"/>
</dbReference>
<dbReference type="Pfam" id="PF00015">
    <property type="entry name" value="MCPsignal"/>
    <property type="match status" value="1"/>
</dbReference>
<evidence type="ECO:0000256" key="1">
    <source>
        <dbReference type="ARBA" id="ARBA00004370"/>
    </source>
</evidence>
<keyword evidence="4" id="KW-0807">Transducer</keyword>
<protein>
    <submittedName>
        <fullName evidence="7">Methyl-accepting chemotaxis protein</fullName>
    </submittedName>
</protein>
<evidence type="ECO:0000256" key="5">
    <source>
        <dbReference type="SAM" id="Phobius"/>
    </source>
</evidence>
<comment type="similarity">
    <text evidence="3">Belongs to the methyl-accepting chemotaxis (MCP) protein family.</text>
</comment>
<keyword evidence="5" id="KW-0472">Membrane</keyword>
<dbReference type="PANTHER" id="PTHR43531">
    <property type="entry name" value="PROTEIN ICFG"/>
    <property type="match status" value="1"/>
</dbReference>
<dbReference type="GO" id="GO:0007165">
    <property type="term" value="P:signal transduction"/>
    <property type="evidence" value="ECO:0007669"/>
    <property type="project" value="UniProtKB-KW"/>
</dbReference>
<dbReference type="InterPro" id="IPR024478">
    <property type="entry name" value="HlyB_4HB_MCP"/>
</dbReference>
<gene>
    <name evidence="7" type="ORF">D3871_27080</name>
</gene>
<sequence length="597" mass="64136">MPLICHAGPSSQNEIRVCAPATLRQPCGLRAPAKTFDVGVVRQAETDEFFNIGQVAMAFSNMKVGTRLTAGFACVLLLLIVVTMLGLQQMTQLQARLEQITTANNVKVKLATAMRDSVFERMVALRNLALGSSAPEMHDEMQSIRREAGKYKEAELKLKQIIAASSAGATEERMLLEGLNRFETIALSLSDKAADLAMASQIDQAYTVTRELAPAQRKWMSQLEALIAFEGRQSEQSTIDARSAFTRARFLMLAIGLLAVVIGMLIAILITRKMLRQLGGEPEYAARIVGQLASGDLTAQIDIRPSDSGSLLLAMRSMRENLASTIGRARADSSRFVAVSSEICAGNANIASRTEQQACELESTVERMERLTATVQHNLESVHHANQLAASASAVALMGSAEVLRVVETMNSIETSARRIVDIIGVIDGIVFQTNILALNASVEAARAGEQGRGFAVVASEVRSLAQRAATSAKEIKALIDDAVEKVDAGGILADNAGATMNKLAESIQRVTKIMQEITEASSVQGAEIAQVNQTIAQMERMTQQNAALVERAAAVTESMQQRAHGLAQILQVFKVADAATESDGDHHPSVLSLPRA</sequence>
<dbReference type="CDD" id="cd19411">
    <property type="entry name" value="MCP2201-like_sensor"/>
    <property type="match status" value="1"/>
</dbReference>
<name>A0A3A3FL91_9BURK</name>
<evidence type="ECO:0000259" key="6">
    <source>
        <dbReference type="PROSITE" id="PS50111"/>
    </source>
</evidence>